<proteinExistence type="predicted"/>
<gene>
    <name evidence="3" type="ORF">C489_07485</name>
</gene>
<dbReference type="AlphaFoldDB" id="L9Y4G0"/>
<protein>
    <submittedName>
        <fullName evidence="3">Pyrrolo-quinoline quinone repeat-containing protein</fullName>
    </submittedName>
</protein>
<dbReference type="STRING" id="1227496.C489_07485"/>
<dbReference type="Gene3D" id="2.40.128.630">
    <property type="match status" value="1"/>
</dbReference>
<evidence type="ECO:0000259" key="2">
    <source>
        <dbReference type="Pfam" id="PF13360"/>
    </source>
</evidence>
<sequence length="449" mass="48888">MELPSSLYRRRTVLAVIGSVASVGVAGCLEESDPESTNPSPTDGDPQRRTIGDDTVDQIFVDGRNSMYQQGATVTTSEPSLAWKRDLDVDYYSRIGRGPLLSEDSLFISNNRDILAAISRTDGSVRWRFSETAADPYTAHRASVARTNGVVVTLVLNKRTRDSEVIGIDPETGQKRWAIPLPLDESDDEHATAFKVDGDRAYVGTTTRTDDGVSKLYVVDVANQRVEWQASLAAGNLYPEDMAIDDGTVFLTTDEAPADMANVVAFDLESRKRRWDATLPIGEGIPVVDTDHVYLPVKAADGPDSITALSRADGTVAWRFEQRDAPRTGVTVDDEHVYVVDDNRLYALEPTDGTPTWSFQPDGGPRLAGSSDTLPVVTENLLVAGSWPGDEARIRAIDKASGELVWRYDVPHGTVTSPFVADETLWAIGNDHSDEGPITLYALTGQATE</sequence>
<dbReference type="SUPFAM" id="SSF50998">
    <property type="entry name" value="Quinoprotein alcohol dehydrogenase-like"/>
    <property type="match status" value="2"/>
</dbReference>
<dbReference type="EMBL" id="AOID01000022">
    <property type="protein sequence ID" value="ELY68526.1"/>
    <property type="molecule type" value="Genomic_DNA"/>
</dbReference>
<evidence type="ECO:0000313" key="4">
    <source>
        <dbReference type="Proteomes" id="UP000011632"/>
    </source>
</evidence>
<keyword evidence="4" id="KW-1185">Reference proteome</keyword>
<dbReference type="Proteomes" id="UP000011632">
    <property type="component" value="Unassembled WGS sequence"/>
</dbReference>
<feature type="domain" description="Pyrrolo-quinoline quinone repeat" evidence="2">
    <location>
        <begin position="261"/>
        <end position="386"/>
    </location>
</feature>
<comment type="caution">
    <text evidence="3">The sequence shown here is derived from an EMBL/GenBank/DDBJ whole genome shotgun (WGS) entry which is preliminary data.</text>
</comment>
<dbReference type="Gene3D" id="2.40.10.480">
    <property type="match status" value="1"/>
</dbReference>
<dbReference type="Gene3D" id="2.130.10.10">
    <property type="entry name" value="YVTN repeat-like/Quinoprotein amine dehydrogenase"/>
    <property type="match status" value="1"/>
</dbReference>
<dbReference type="Pfam" id="PF13360">
    <property type="entry name" value="PQQ_2"/>
    <property type="match status" value="1"/>
</dbReference>
<dbReference type="PATRIC" id="fig|1227496.3.peg.1515"/>
<organism evidence="3 4">
    <name type="scientific">Natrinema versiforme JCM 10478</name>
    <dbReference type="NCBI Taxonomy" id="1227496"/>
    <lineage>
        <taxon>Archaea</taxon>
        <taxon>Methanobacteriati</taxon>
        <taxon>Methanobacteriota</taxon>
        <taxon>Stenosarchaea group</taxon>
        <taxon>Halobacteria</taxon>
        <taxon>Halobacteriales</taxon>
        <taxon>Natrialbaceae</taxon>
        <taxon>Natrinema</taxon>
    </lineage>
</organism>
<dbReference type="InterPro" id="IPR015943">
    <property type="entry name" value="WD40/YVTN_repeat-like_dom_sf"/>
</dbReference>
<accession>L9Y4G0</accession>
<dbReference type="PANTHER" id="PTHR34512:SF30">
    <property type="entry name" value="OUTER MEMBRANE PROTEIN ASSEMBLY FACTOR BAMB"/>
    <property type="match status" value="1"/>
</dbReference>
<evidence type="ECO:0000313" key="3">
    <source>
        <dbReference type="EMBL" id="ELY68526.1"/>
    </source>
</evidence>
<dbReference type="RefSeq" id="WP_006430569.1">
    <property type="nucleotide sequence ID" value="NZ_AOID01000022.1"/>
</dbReference>
<dbReference type="InterPro" id="IPR002372">
    <property type="entry name" value="PQQ_rpt_dom"/>
</dbReference>
<dbReference type="InterPro" id="IPR011047">
    <property type="entry name" value="Quinoprotein_ADH-like_sf"/>
</dbReference>
<feature type="region of interest" description="Disordered" evidence="1">
    <location>
        <begin position="29"/>
        <end position="51"/>
    </location>
</feature>
<dbReference type="PANTHER" id="PTHR34512">
    <property type="entry name" value="CELL SURFACE PROTEIN"/>
    <property type="match status" value="1"/>
</dbReference>
<dbReference type="SMART" id="SM00564">
    <property type="entry name" value="PQQ"/>
    <property type="match status" value="7"/>
</dbReference>
<dbReference type="OrthoDB" id="8638at2157"/>
<reference evidence="3 4" key="1">
    <citation type="journal article" date="2014" name="PLoS Genet.">
        <title>Phylogenetically driven sequencing of extremely halophilic archaea reveals strategies for static and dynamic osmo-response.</title>
        <authorList>
            <person name="Becker E.A."/>
            <person name="Seitzer P.M."/>
            <person name="Tritt A."/>
            <person name="Larsen D."/>
            <person name="Krusor M."/>
            <person name="Yao A.I."/>
            <person name="Wu D."/>
            <person name="Madern D."/>
            <person name="Eisen J.A."/>
            <person name="Darling A.E."/>
            <person name="Facciotti M.T."/>
        </authorList>
    </citation>
    <scope>NUCLEOTIDE SEQUENCE [LARGE SCALE GENOMIC DNA]</scope>
    <source>
        <strain evidence="3 4">JCM 10478</strain>
    </source>
</reference>
<dbReference type="InterPro" id="IPR018391">
    <property type="entry name" value="PQQ_b-propeller_rpt"/>
</dbReference>
<evidence type="ECO:0000256" key="1">
    <source>
        <dbReference type="SAM" id="MobiDB-lite"/>
    </source>
</evidence>
<name>L9Y4G0_9EURY</name>